<keyword evidence="3" id="KW-1185">Reference proteome</keyword>
<feature type="non-terminal residue" evidence="2">
    <location>
        <position position="66"/>
    </location>
</feature>
<reference evidence="2" key="1">
    <citation type="submission" date="2022-03" db="EMBL/GenBank/DDBJ databases">
        <authorList>
            <person name="Lindestad O."/>
        </authorList>
    </citation>
    <scope>NUCLEOTIDE SEQUENCE</scope>
</reference>
<evidence type="ECO:0000313" key="3">
    <source>
        <dbReference type="Proteomes" id="UP000838756"/>
    </source>
</evidence>
<sequence>MTGYFSDICAPGVEAVKGDVSQANIDTFTNGCIKNDGVVSGEVAALLVEGKSDVAFISMKTVNLYQ</sequence>
<evidence type="ECO:0000259" key="1">
    <source>
        <dbReference type="PROSITE" id="PS51408"/>
    </source>
</evidence>
<proteinExistence type="predicted"/>
<dbReference type="AlphaFoldDB" id="A0A8S4QEA9"/>
<dbReference type="Proteomes" id="UP000838756">
    <property type="component" value="Unassembled WGS sequence"/>
</dbReference>
<organism evidence="2 3">
    <name type="scientific">Pararge aegeria aegeria</name>
    <dbReference type="NCBI Taxonomy" id="348720"/>
    <lineage>
        <taxon>Eukaryota</taxon>
        <taxon>Metazoa</taxon>
        <taxon>Ecdysozoa</taxon>
        <taxon>Arthropoda</taxon>
        <taxon>Hexapoda</taxon>
        <taxon>Insecta</taxon>
        <taxon>Pterygota</taxon>
        <taxon>Neoptera</taxon>
        <taxon>Endopterygota</taxon>
        <taxon>Lepidoptera</taxon>
        <taxon>Glossata</taxon>
        <taxon>Ditrysia</taxon>
        <taxon>Papilionoidea</taxon>
        <taxon>Nymphalidae</taxon>
        <taxon>Satyrinae</taxon>
        <taxon>Satyrini</taxon>
        <taxon>Parargina</taxon>
        <taxon>Pararge</taxon>
    </lineage>
</organism>
<dbReference type="PROSITE" id="PS51408">
    <property type="entry name" value="TRANSFERRIN_LIKE_4"/>
    <property type="match status" value="1"/>
</dbReference>
<protein>
    <submittedName>
        <fullName evidence="2">Jg26253 protein</fullName>
    </submittedName>
</protein>
<comment type="caution">
    <text evidence="2">The sequence shown here is derived from an EMBL/GenBank/DDBJ whole genome shotgun (WGS) entry which is preliminary data.</text>
</comment>
<feature type="domain" description="Transferrin-like" evidence="1">
    <location>
        <begin position="1"/>
        <end position="66"/>
    </location>
</feature>
<accession>A0A8S4QEA9</accession>
<dbReference type="InterPro" id="IPR001156">
    <property type="entry name" value="Transferrin-like_dom"/>
</dbReference>
<dbReference type="EMBL" id="CAKXAJ010003141">
    <property type="protein sequence ID" value="CAH2208329.1"/>
    <property type="molecule type" value="Genomic_DNA"/>
</dbReference>
<evidence type="ECO:0000313" key="2">
    <source>
        <dbReference type="EMBL" id="CAH2208329.1"/>
    </source>
</evidence>
<gene>
    <name evidence="2" type="primary">jg26253</name>
    <name evidence="2" type="ORF">PAEG_LOCUS945</name>
</gene>
<name>A0A8S4QEA9_9NEOP</name>